<accession>C1H8D4</accession>
<dbReference type="RefSeq" id="XP_015700499.1">
    <property type="nucleotide sequence ID" value="XM_015846064.1"/>
</dbReference>
<dbReference type="GeneID" id="9094319"/>
<evidence type="ECO:0000313" key="2">
    <source>
        <dbReference type="Proteomes" id="UP000002059"/>
    </source>
</evidence>
<dbReference type="AlphaFoldDB" id="C1H8D4"/>
<gene>
    <name evidence="1" type="ORF">PAAG_06930</name>
</gene>
<organism evidence="1 2">
    <name type="scientific">Paracoccidioides lutzii (strain ATCC MYA-826 / Pb01)</name>
    <name type="common">Paracoccidioides brasiliensis</name>
    <dbReference type="NCBI Taxonomy" id="502779"/>
    <lineage>
        <taxon>Eukaryota</taxon>
        <taxon>Fungi</taxon>
        <taxon>Dikarya</taxon>
        <taxon>Ascomycota</taxon>
        <taxon>Pezizomycotina</taxon>
        <taxon>Eurotiomycetes</taxon>
        <taxon>Eurotiomycetidae</taxon>
        <taxon>Onygenales</taxon>
        <taxon>Ajellomycetaceae</taxon>
        <taxon>Paracoccidioides</taxon>
    </lineage>
</organism>
<dbReference type="HOGENOM" id="CLU_2483954_0_0_1"/>
<dbReference type="KEGG" id="pbl:PAAG_06930"/>
<proteinExistence type="predicted"/>
<dbReference type="Proteomes" id="UP000002059">
    <property type="component" value="Partially assembled WGS sequence"/>
</dbReference>
<reference evidence="1 2" key="1">
    <citation type="journal article" date="2011" name="PLoS Genet.">
        <title>Comparative genomic analysis of human fungal pathogens causing paracoccidioidomycosis.</title>
        <authorList>
            <person name="Desjardins C.A."/>
            <person name="Champion M.D."/>
            <person name="Holder J.W."/>
            <person name="Muszewska A."/>
            <person name="Goldberg J."/>
            <person name="Bailao A.M."/>
            <person name="Brigido M.M."/>
            <person name="Ferreira M.E."/>
            <person name="Garcia A.M."/>
            <person name="Grynberg M."/>
            <person name="Gujja S."/>
            <person name="Heiman D.I."/>
            <person name="Henn M.R."/>
            <person name="Kodira C.D."/>
            <person name="Leon-Narvaez H."/>
            <person name="Longo L.V."/>
            <person name="Ma L.J."/>
            <person name="Malavazi I."/>
            <person name="Matsuo A.L."/>
            <person name="Morais F.V."/>
            <person name="Pereira M."/>
            <person name="Rodriguez-Brito S."/>
            <person name="Sakthikumar S."/>
            <person name="Salem-Izacc S.M."/>
            <person name="Sykes S.M."/>
            <person name="Teixeira M.M."/>
            <person name="Vallejo M.C."/>
            <person name="Walter M.E."/>
            <person name="Yandava C."/>
            <person name="Young S."/>
            <person name="Zeng Q."/>
            <person name="Zucker J."/>
            <person name="Felipe M.S."/>
            <person name="Goldman G.H."/>
            <person name="Haas B.J."/>
            <person name="McEwen J.G."/>
            <person name="Nino-Vega G."/>
            <person name="Puccia R."/>
            <person name="San-Blas G."/>
            <person name="Soares C.M."/>
            <person name="Birren B.W."/>
            <person name="Cuomo C.A."/>
        </authorList>
    </citation>
    <scope>NUCLEOTIDE SEQUENCE [LARGE SCALE GENOMIC DNA]</scope>
    <source>
        <strain evidence="2">ATCC MYA-826 / Pb01</strain>
    </source>
</reference>
<protein>
    <submittedName>
        <fullName evidence="1">Uncharacterized protein</fullName>
    </submittedName>
</protein>
<dbReference type="VEuPathDB" id="FungiDB:PAAG_06930"/>
<keyword evidence="2" id="KW-1185">Reference proteome</keyword>
<sequence>MRINGDFQFDFISRHFALTGTPLLILGHLAIDYPHVLPSPAQDQHYIGPSSNPANQATISYSPWSSAPFQPPISKPVKSGGGPIIVP</sequence>
<dbReference type="EMBL" id="KN294012">
    <property type="protein sequence ID" value="EEH36512.2"/>
    <property type="molecule type" value="Genomic_DNA"/>
</dbReference>
<evidence type="ECO:0000313" key="1">
    <source>
        <dbReference type="EMBL" id="EEH36512.2"/>
    </source>
</evidence>
<name>C1H8D4_PARBA</name>